<feature type="compositionally biased region" description="Polar residues" evidence="6">
    <location>
        <begin position="304"/>
        <end position="323"/>
    </location>
</feature>
<feature type="compositionally biased region" description="Low complexity" evidence="6">
    <location>
        <begin position="327"/>
        <end position="339"/>
    </location>
</feature>
<feature type="compositionally biased region" description="Low complexity" evidence="6">
    <location>
        <begin position="277"/>
        <end position="289"/>
    </location>
</feature>
<evidence type="ECO:0000256" key="2">
    <source>
        <dbReference type="ARBA" id="ARBA00022737"/>
    </source>
</evidence>
<dbReference type="OrthoDB" id="1112565at2759"/>
<protein>
    <submittedName>
        <fullName evidence="8">Cysteine and glycine-rich protein 3</fullName>
    </submittedName>
</protein>
<feature type="domain" description="LIM zinc-binding" evidence="7">
    <location>
        <begin position="475"/>
        <end position="539"/>
    </location>
</feature>
<dbReference type="EMBL" id="LXFE01000129">
    <property type="protein sequence ID" value="OLL26971.1"/>
    <property type="molecule type" value="Genomic_DNA"/>
</dbReference>
<organism evidence="8 9">
    <name type="scientific">Neolecta irregularis (strain DAH-3)</name>
    <dbReference type="NCBI Taxonomy" id="1198029"/>
    <lineage>
        <taxon>Eukaryota</taxon>
        <taxon>Fungi</taxon>
        <taxon>Dikarya</taxon>
        <taxon>Ascomycota</taxon>
        <taxon>Taphrinomycotina</taxon>
        <taxon>Neolectales</taxon>
        <taxon>Neolectaceae</taxon>
        <taxon>Neolecta</taxon>
    </lineage>
</organism>
<dbReference type="Proteomes" id="UP000186594">
    <property type="component" value="Unassembled WGS sequence"/>
</dbReference>
<feature type="region of interest" description="Disordered" evidence="6">
    <location>
        <begin position="256"/>
        <end position="344"/>
    </location>
</feature>
<dbReference type="PANTHER" id="PTHR24205:SF16">
    <property type="entry name" value="GH01042P-RELATED"/>
    <property type="match status" value="1"/>
</dbReference>
<dbReference type="GO" id="GO:0003712">
    <property type="term" value="F:transcription coregulator activity"/>
    <property type="evidence" value="ECO:0007669"/>
    <property type="project" value="TreeGrafter"/>
</dbReference>
<keyword evidence="9" id="KW-1185">Reference proteome</keyword>
<dbReference type="GO" id="GO:0046872">
    <property type="term" value="F:metal ion binding"/>
    <property type="evidence" value="ECO:0007669"/>
    <property type="project" value="UniProtKB-KW"/>
</dbReference>
<dbReference type="GO" id="GO:0030695">
    <property type="term" value="F:GTPase regulator activity"/>
    <property type="evidence" value="ECO:0007669"/>
    <property type="project" value="UniProtKB-ARBA"/>
</dbReference>
<reference evidence="8 9" key="1">
    <citation type="submission" date="2016-04" db="EMBL/GenBank/DDBJ databases">
        <title>Evolutionary innovation and constraint leading to complex multicellularity in the Ascomycota.</title>
        <authorList>
            <person name="Cisse O."/>
            <person name="Nguyen A."/>
            <person name="Hewitt D.A."/>
            <person name="Jedd G."/>
            <person name="Stajich J.E."/>
        </authorList>
    </citation>
    <scope>NUCLEOTIDE SEQUENCE [LARGE SCALE GENOMIC DNA]</scope>
    <source>
        <strain evidence="8 9">DAH-3</strain>
    </source>
</reference>
<dbReference type="SUPFAM" id="SSF57716">
    <property type="entry name" value="Glucocorticoid receptor-like (DNA-binding domain)"/>
    <property type="match status" value="1"/>
</dbReference>
<accession>A0A1U7LWT5</accession>
<evidence type="ECO:0000313" key="9">
    <source>
        <dbReference type="Proteomes" id="UP000186594"/>
    </source>
</evidence>
<sequence>MTAFCRSCGDIVVGDRCGKCYGRPVQGFSQFSDPADTLSPNDRWKQKYDALAELRLMTPVHRLSLDTRVPHLLQSIARHVNKEKQKDTGNESCDDLVIKDSIEHGRKVWHMDCFQCSFCNIDLSKSPTVNMQSQPCCQVCLSKNGALEGYTPIHCKTDNRSGKNESERSLDNTLVEKKECAEIMCGESSPGSPDRSWRAGFGSPNTSCTKHACSDTLSGGLSHLRSHSDASVIRKPIVGASPRSLRVVPVQNRMSIFNKDEDPQSAAYLAERRPRRNSPTIRPSSSSPSLQDQAPLHCTDDSDPNTMNRSSTYTGGLNNQLMSAFTPRSPSPIGIPRSPTKQYGVVSPTRQNLLSWRPTHGRSKTVTFGDATKSSVDCKKCNETLKGTTVTLLDGSRYHKTCFTCDGCKDSFEETKYVNYSGKYYHVHCVPKIVPHLRLQTDPRASLQNFEIPISPASSIFASRDRPLPRLGAAEKCPACHVTITYFEQKPGPHGTKWHEKCRACSECKKKMDSCALNEIEDGTMKLYCRQCWDFIKKGRKRLTAPIGSFHAETLRNFGKLGAI</sequence>
<dbReference type="PROSITE" id="PS00478">
    <property type="entry name" value="LIM_DOMAIN_1"/>
    <property type="match status" value="2"/>
</dbReference>
<comment type="caution">
    <text evidence="8">The sequence shown here is derived from an EMBL/GenBank/DDBJ whole genome shotgun (WGS) entry which is preliminary data.</text>
</comment>
<dbReference type="Pfam" id="PF00412">
    <property type="entry name" value="LIM"/>
    <property type="match status" value="2"/>
</dbReference>
<evidence type="ECO:0000256" key="1">
    <source>
        <dbReference type="ARBA" id="ARBA00022723"/>
    </source>
</evidence>
<dbReference type="Gene3D" id="2.10.110.10">
    <property type="entry name" value="Cysteine Rich Protein"/>
    <property type="match status" value="3"/>
</dbReference>
<gene>
    <name evidence="8" type="ORF">NEOLI_001975</name>
</gene>
<keyword evidence="2" id="KW-0677">Repeat</keyword>
<dbReference type="SMART" id="SM00132">
    <property type="entry name" value="LIM"/>
    <property type="match status" value="3"/>
</dbReference>
<keyword evidence="4 5" id="KW-0440">LIM domain</keyword>
<evidence type="ECO:0000256" key="6">
    <source>
        <dbReference type="SAM" id="MobiDB-lite"/>
    </source>
</evidence>
<evidence type="ECO:0000259" key="7">
    <source>
        <dbReference type="PROSITE" id="PS50023"/>
    </source>
</evidence>
<proteinExistence type="predicted"/>
<evidence type="ECO:0000256" key="4">
    <source>
        <dbReference type="ARBA" id="ARBA00023038"/>
    </source>
</evidence>
<dbReference type="CDD" id="cd08368">
    <property type="entry name" value="LIM"/>
    <property type="match status" value="2"/>
</dbReference>
<dbReference type="PANTHER" id="PTHR24205">
    <property type="entry name" value="FOUR AND A HALF LIM DOMAINS PROTEIN"/>
    <property type="match status" value="1"/>
</dbReference>
<evidence type="ECO:0000313" key="8">
    <source>
        <dbReference type="EMBL" id="OLL26971.1"/>
    </source>
</evidence>
<feature type="domain" description="LIM zinc-binding" evidence="7">
    <location>
        <begin position="376"/>
        <end position="436"/>
    </location>
</feature>
<dbReference type="STRING" id="1198029.A0A1U7LWT5"/>
<dbReference type="InterPro" id="IPR001781">
    <property type="entry name" value="Znf_LIM"/>
</dbReference>
<dbReference type="PROSITE" id="PS50023">
    <property type="entry name" value="LIM_DOMAIN_2"/>
    <property type="match status" value="3"/>
</dbReference>
<dbReference type="AlphaFoldDB" id="A0A1U7LWT5"/>
<feature type="domain" description="LIM zinc-binding" evidence="7">
    <location>
        <begin position="88"/>
        <end position="147"/>
    </location>
</feature>
<keyword evidence="3 5" id="KW-0862">Zinc</keyword>
<evidence type="ECO:0000256" key="5">
    <source>
        <dbReference type="PROSITE-ProRule" id="PRU00125"/>
    </source>
</evidence>
<dbReference type="GO" id="GO:0005634">
    <property type="term" value="C:nucleus"/>
    <property type="evidence" value="ECO:0007669"/>
    <property type="project" value="TreeGrafter"/>
</dbReference>
<evidence type="ECO:0000256" key="3">
    <source>
        <dbReference type="ARBA" id="ARBA00022833"/>
    </source>
</evidence>
<keyword evidence="1 5" id="KW-0479">Metal-binding</keyword>
<name>A0A1U7LWT5_NEOID</name>